<evidence type="ECO:0000313" key="2">
    <source>
        <dbReference type="Proteomes" id="UP001273589"/>
    </source>
</evidence>
<comment type="caution">
    <text evidence="1">The sequence shown here is derived from an EMBL/GenBank/DDBJ whole genome shotgun (WGS) entry which is preliminary data.</text>
</comment>
<sequence length="296" mass="30489">MSRTASGPVVVFPAVPREGEREIPHADVGDVQYGHRDEPIVERNVEEVSKKERALRSAAIRRSCVAGVAALSLTMLAACSDSGESGGEGDSGGKALSAADLEKVVLEDGDVKGHKVTEPTATVDRKDIEPGSDACAPVAYAMLGSVVDEPAATVQRETQKKIDPAEAAKSGDVPGLDATRTLLRLTSYDGAAAQTVMKSLATSAKACADGFEVTADGTAQAVTKVSTDTAPEGADEAIALNFLSEAEGTKIPMKVVVFREGGTVGYVTALNLASAASGKDFAFPAEVVEAQVKKLA</sequence>
<dbReference type="AlphaFoldDB" id="A0AAJ2PUG9"/>
<dbReference type="Proteomes" id="UP001273589">
    <property type="component" value="Unassembled WGS sequence"/>
</dbReference>
<reference evidence="1" key="1">
    <citation type="journal article" date="2023" name="Microb. Genom.">
        <title>Mesoterricola silvestris gen. nov., sp. nov., Mesoterricola sediminis sp. nov., Geothrix oryzae sp. nov., Geothrix edaphica sp. nov., Geothrix rubra sp. nov., and Geothrix limicola sp. nov., six novel members of Acidobacteriota isolated from soils.</title>
        <authorList>
            <person name="Weisberg A.J."/>
            <person name="Pearce E."/>
            <person name="Kramer C.G."/>
            <person name="Chang J.H."/>
            <person name="Clarke C.R."/>
        </authorList>
    </citation>
    <scope>NUCLEOTIDE SEQUENCE</scope>
    <source>
        <strain evidence="1">ND06-05F</strain>
    </source>
</reference>
<name>A0AAJ2PUG9_9ACTN</name>
<evidence type="ECO:0000313" key="1">
    <source>
        <dbReference type="EMBL" id="MDX3133925.1"/>
    </source>
</evidence>
<organism evidence="1 2">
    <name type="scientific">Streptomyces europaeiscabiei</name>
    <dbReference type="NCBI Taxonomy" id="146819"/>
    <lineage>
        <taxon>Bacteria</taxon>
        <taxon>Bacillati</taxon>
        <taxon>Actinomycetota</taxon>
        <taxon>Actinomycetes</taxon>
        <taxon>Kitasatosporales</taxon>
        <taxon>Streptomycetaceae</taxon>
        <taxon>Streptomyces</taxon>
    </lineage>
</organism>
<proteinExistence type="predicted"/>
<accession>A0AAJ2PUG9</accession>
<dbReference type="RefSeq" id="WP_234441119.1">
    <property type="nucleotide sequence ID" value="NZ_JARAWN010000243.1"/>
</dbReference>
<gene>
    <name evidence="1" type="ORF">PV367_30015</name>
</gene>
<protein>
    <submittedName>
        <fullName evidence="1">Uncharacterized protein</fullName>
    </submittedName>
</protein>
<dbReference type="EMBL" id="JARAWN010000243">
    <property type="protein sequence ID" value="MDX3133925.1"/>
    <property type="molecule type" value="Genomic_DNA"/>
</dbReference>